<feature type="region of interest" description="Disordered" evidence="1">
    <location>
        <begin position="77"/>
        <end position="97"/>
    </location>
</feature>
<proteinExistence type="predicted"/>
<dbReference type="EMBL" id="CAKMRJ010005634">
    <property type="protein sequence ID" value="CAH1449326.1"/>
    <property type="molecule type" value="Genomic_DNA"/>
</dbReference>
<accession>A0AAU9PGL3</accession>
<reference evidence="2 3" key="1">
    <citation type="submission" date="2022-01" db="EMBL/GenBank/DDBJ databases">
        <authorList>
            <person name="Xiong W."/>
            <person name="Schranz E."/>
        </authorList>
    </citation>
    <scope>NUCLEOTIDE SEQUENCE [LARGE SCALE GENOMIC DNA]</scope>
</reference>
<feature type="region of interest" description="Disordered" evidence="1">
    <location>
        <begin position="17"/>
        <end position="43"/>
    </location>
</feature>
<gene>
    <name evidence="2" type="ORF">LVIROSA_LOCUS34814</name>
</gene>
<feature type="compositionally biased region" description="Basic and acidic residues" evidence="1">
    <location>
        <begin position="27"/>
        <end position="43"/>
    </location>
</feature>
<organism evidence="2 3">
    <name type="scientific">Lactuca virosa</name>
    <dbReference type="NCBI Taxonomy" id="75947"/>
    <lineage>
        <taxon>Eukaryota</taxon>
        <taxon>Viridiplantae</taxon>
        <taxon>Streptophyta</taxon>
        <taxon>Embryophyta</taxon>
        <taxon>Tracheophyta</taxon>
        <taxon>Spermatophyta</taxon>
        <taxon>Magnoliopsida</taxon>
        <taxon>eudicotyledons</taxon>
        <taxon>Gunneridae</taxon>
        <taxon>Pentapetalae</taxon>
        <taxon>asterids</taxon>
        <taxon>campanulids</taxon>
        <taxon>Asterales</taxon>
        <taxon>Asteraceae</taxon>
        <taxon>Cichorioideae</taxon>
        <taxon>Cichorieae</taxon>
        <taxon>Lactucinae</taxon>
        <taxon>Lactuca</taxon>
    </lineage>
</organism>
<evidence type="ECO:0000256" key="1">
    <source>
        <dbReference type="SAM" id="MobiDB-lite"/>
    </source>
</evidence>
<dbReference type="AlphaFoldDB" id="A0AAU9PGL3"/>
<dbReference type="Proteomes" id="UP001157418">
    <property type="component" value="Unassembled WGS sequence"/>
</dbReference>
<name>A0AAU9PGL3_9ASTR</name>
<sequence length="115" mass="12794">MNPILAKLNEVLDVTHSLATGQQEGNEGDREGNKDEIPINKDEIPEVNLRNSYETWKMAKLDAAKAILEKQTLTEKMTNPRDVKTGRKGNVSFRSGKGKVNIVSELDDDMNPNVS</sequence>
<evidence type="ECO:0000313" key="3">
    <source>
        <dbReference type="Proteomes" id="UP001157418"/>
    </source>
</evidence>
<comment type="caution">
    <text evidence="2">The sequence shown here is derived from an EMBL/GenBank/DDBJ whole genome shotgun (WGS) entry which is preliminary data.</text>
</comment>
<evidence type="ECO:0000313" key="2">
    <source>
        <dbReference type="EMBL" id="CAH1449326.1"/>
    </source>
</evidence>
<keyword evidence="3" id="KW-1185">Reference proteome</keyword>
<protein>
    <submittedName>
        <fullName evidence="2">Uncharacterized protein</fullName>
    </submittedName>
</protein>